<accession>A0A3L9YU00</accession>
<name>A0A3L9YU00_9FLAO</name>
<sequence length="453" mass="49489">MNLKLLFFVCCLIGLDAIAQFGPRQLIYEHPISGGRMIRTADFDNDGDQDTVIAILDFIAWYPNDGYGNFGEPNIIDLNIGNVYNLLAEDIDGDNLVDLVVSSFGEDKVVWYKNLGSGLFSNAQIIASGLNKAGGITQADFDSDGDADLVLGVINGAGLYWVENLNGQGDFSTLNTVDANIAQARRQGLGDVDGDGDIDIVSNATGARLSWFENVDGQGDFSIQHSIDNQGSYENAFDLGDLDDDGDLDIVSEKNGDLIWRENLDGLGNFGSIMIIHSGVDTANDIRIADLDNDGFMDVLSALTSINKIAWYKNTDGMGTFGPQQLLDPELFFPRSVDTADLDNDGDLDVLVSTVHPQEHGSYWYENLTILEVGEIENMSIVLYPNPATNTVIIKNTGQLEIETISIYDVLGRLVLTKETDFYTLDISKLASGILFVHIVSEDEILIKQLVKE</sequence>
<evidence type="ECO:0000313" key="4">
    <source>
        <dbReference type="Proteomes" id="UP000271339"/>
    </source>
</evidence>
<comment type="caution">
    <text evidence="3">The sequence shown here is derived from an EMBL/GenBank/DDBJ whole genome shotgun (WGS) entry which is preliminary data.</text>
</comment>
<dbReference type="Pfam" id="PF13517">
    <property type="entry name" value="FG-GAP_3"/>
    <property type="match status" value="3"/>
</dbReference>
<gene>
    <name evidence="3" type="ORF">BXY75_2759</name>
</gene>
<keyword evidence="4" id="KW-1185">Reference proteome</keyword>
<dbReference type="RefSeq" id="WP_121908294.1">
    <property type="nucleotide sequence ID" value="NZ_REFC01000014.1"/>
</dbReference>
<dbReference type="OrthoDB" id="9816120at2"/>
<evidence type="ECO:0000256" key="1">
    <source>
        <dbReference type="ARBA" id="ARBA00022729"/>
    </source>
</evidence>
<dbReference type="Pfam" id="PF18962">
    <property type="entry name" value="Por_Secre_tail"/>
    <property type="match status" value="1"/>
</dbReference>
<evidence type="ECO:0000313" key="3">
    <source>
        <dbReference type="EMBL" id="RMA57952.1"/>
    </source>
</evidence>
<proteinExistence type="predicted"/>
<dbReference type="InterPro" id="IPR028994">
    <property type="entry name" value="Integrin_alpha_N"/>
</dbReference>
<dbReference type="EMBL" id="REFC01000014">
    <property type="protein sequence ID" value="RMA57952.1"/>
    <property type="molecule type" value="Genomic_DNA"/>
</dbReference>
<dbReference type="PANTHER" id="PTHR44103:SF1">
    <property type="entry name" value="PROPROTEIN CONVERTASE P"/>
    <property type="match status" value="1"/>
</dbReference>
<dbReference type="PANTHER" id="PTHR44103">
    <property type="entry name" value="PROPROTEIN CONVERTASE P"/>
    <property type="match status" value="1"/>
</dbReference>
<dbReference type="NCBIfam" id="TIGR04183">
    <property type="entry name" value="Por_Secre_tail"/>
    <property type="match status" value="1"/>
</dbReference>
<keyword evidence="1" id="KW-0732">Signal</keyword>
<dbReference type="InterPro" id="IPR013517">
    <property type="entry name" value="FG-GAP"/>
</dbReference>
<dbReference type="Proteomes" id="UP000271339">
    <property type="component" value="Unassembled WGS sequence"/>
</dbReference>
<protein>
    <submittedName>
        <fullName evidence="3">Putative secreted protein (Por secretion system target)</fullName>
    </submittedName>
</protein>
<evidence type="ECO:0000259" key="2">
    <source>
        <dbReference type="Pfam" id="PF18962"/>
    </source>
</evidence>
<dbReference type="SUPFAM" id="SSF69318">
    <property type="entry name" value="Integrin alpha N-terminal domain"/>
    <property type="match status" value="1"/>
</dbReference>
<organism evidence="3 4">
    <name type="scientific">Ulvibacter antarcticus</name>
    <dbReference type="NCBI Taxonomy" id="442714"/>
    <lineage>
        <taxon>Bacteria</taxon>
        <taxon>Pseudomonadati</taxon>
        <taxon>Bacteroidota</taxon>
        <taxon>Flavobacteriia</taxon>
        <taxon>Flavobacteriales</taxon>
        <taxon>Flavobacteriaceae</taxon>
        <taxon>Ulvibacter</taxon>
    </lineage>
</organism>
<feature type="domain" description="Secretion system C-terminal sorting" evidence="2">
    <location>
        <begin position="383"/>
        <end position="450"/>
    </location>
</feature>
<dbReference type="AlphaFoldDB" id="A0A3L9YU00"/>
<dbReference type="InterPro" id="IPR026444">
    <property type="entry name" value="Secre_tail"/>
</dbReference>
<reference evidence="3 4" key="1">
    <citation type="submission" date="2018-10" db="EMBL/GenBank/DDBJ databases">
        <title>Genomic Encyclopedia of Archaeal and Bacterial Type Strains, Phase II (KMG-II): from individual species to whole genera.</title>
        <authorList>
            <person name="Goeker M."/>
        </authorList>
    </citation>
    <scope>NUCLEOTIDE SEQUENCE [LARGE SCALE GENOMIC DNA]</scope>
    <source>
        <strain evidence="3 4">DSM 23424</strain>
    </source>
</reference>